<dbReference type="PROSITE" id="PS50062">
    <property type="entry name" value="BCL2_FAMILY"/>
    <property type="match status" value="1"/>
</dbReference>
<keyword evidence="1" id="KW-0053">Apoptosis</keyword>
<dbReference type="EMBL" id="WKFB01000512">
    <property type="protein sequence ID" value="KAF6720788.1"/>
    <property type="molecule type" value="Genomic_DNA"/>
</dbReference>
<dbReference type="PANTHER" id="PTHR36466">
    <property type="entry name" value="BCL-2-LIKE PROTEIN 15"/>
    <property type="match status" value="1"/>
</dbReference>
<evidence type="ECO:0000313" key="2">
    <source>
        <dbReference type="EMBL" id="KAF6720788.1"/>
    </source>
</evidence>
<dbReference type="InterPro" id="IPR033543">
    <property type="entry name" value="BCL2L15"/>
</dbReference>
<sequence>MAPTDAEIRSQTDQIVYFLLAGEDEAQKRMFTGEIVPDGPGDDFDPVLIAQKLRAVGDALNDEAHFRAALSDLQKAAAVQAIEAAFIHSVEVLCETHCAKAAEVAPEIQQIKASVALGVYVAKKAPELRSKVHSALTSFLTTRVGGWVAQQGGWGRVRDLDG</sequence>
<gene>
    <name evidence="2" type="ORF">FQA47_008185</name>
</gene>
<dbReference type="GO" id="GO:0042981">
    <property type="term" value="P:regulation of apoptotic process"/>
    <property type="evidence" value="ECO:0007669"/>
    <property type="project" value="InterPro"/>
</dbReference>
<dbReference type="SUPFAM" id="SSF56854">
    <property type="entry name" value="Bcl-2 inhibitors of programmed cell death"/>
    <property type="match status" value="1"/>
</dbReference>
<dbReference type="AlphaFoldDB" id="A0A834C499"/>
<dbReference type="Proteomes" id="UP000646548">
    <property type="component" value="Unassembled WGS sequence"/>
</dbReference>
<dbReference type="GO" id="GO:0006915">
    <property type="term" value="P:apoptotic process"/>
    <property type="evidence" value="ECO:0007669"/>
    <property type="project" value="UniProtKB-KW"/>
</dbReference>
<dbReference type="PANTHER" id="PTHR36466:SF1">
    <property type="entry name" value="BCL-2-LIKE PROTEIN 15"/>
    <property type="match status" value="1"/>
</dbReference>
<protein>
    <submittedName>
        <fullName evidence="2">Bcl-2-like protein 15</fullName>
    </submittedName>
</protein>
<name>A0A834C499_ORYME</name>
<accession>A0A834C499</accession>
<comment type="caution">
    <text evidence="2">The sequence shown here is derived from an EMBL/GenBank/DDBJ whole genome shotgun (WGS) entry which is preliminary data.</text>
</comment>
<organism evidence="2 3">
    <name type="scientific">Oryzias melastigma</name>
    <name type="common">Marine medaka</name>
    <dbReference type="NCBI Taxonomy" id="30732"/>
    <lineage>
        <taxon>Eukaryota</taxon>
        <taxon>Metazoa</taxon>
        <taxon>Chordata</taxon>
        <taxon>Craniata</taxon>
        <taxon>Vertebrata</taxon>
        <taxon>Euteleostomi</taxon>
        <taxon>Actinopterygii</taxon>
        <taxon>Neopterygii</taxon>
        <taxon>Teleostei</taxon>
        <taxon>Neoteleostei</taxon>
        <taxon>Acanthomorphata</taxon>
        <taxon>Ovalentaria</taxon>
        <taxon>Atherinomorphae</taxon>
        <taxon>Beloniformes</taxon>
        <taxon>Adrianichthyidae</taxon>
        <taxon>Oryziinae</taxon>
        <taxon>Oryzias</taxon>
    </lineage>
</organism>
<dbReference type="InterPro" id="IPR002475">
    <property type="entry name" value="Bcl2-like"/>
</dbReference>
<proteinExistence type="predicted"/>
<evidence type="ECO:0000313" key="3">
    <source>
        <dbReference type="Proteomes" id="UP000646548"/>
    </source>
</evidence>
<reference evidence="2" key="1">
    <citation type="journal article" name="BMC Genomics">
        <title>Long-read sequencing and de novo genome assembly of marine medaka (Oryzias melastigma).</title>
        <authorList>
            <person name="Liang P."/>
            <person name="Saqib H.S.A."/>
            <person name="Ni X."/>
            <person name="Shen Y."/>
        </authorList>
    </citation>
    <scope>NUCLEOTIDE SEQUENCE</scope>
    <source>
        <strain evidence="2">Bigg-433</strain>
    </source>
</reference>
<evidence type="ECO:0000256" key="1">
    <source>
        <dbReference type="ARBA" id="ARBA00022703"/>
    </source>
</evidence>
<dbReference type="InterPro" id="IPR036834">
    <property type="entry name" value="Bcl-2-like_sf"/>
</dbReference>
<dbReference type="Gene3D" id="1.10.437.10">
    <property type="entry name" value="Blc2-like"/>
    <property type="match status" value="1"/>
</dbReference>